<evidence type="ECO:0000313" key="2">
    <source>
        <dbReference type="Proteomes" id="UP000001861"/>
    </source>
</evidence>
<dbReference type="KEGG" id="cci:CC1G_11451"/>
<dbReference type="EMBL" id="AACS02000006">
    <property type="protein sequence ID" value="EAU84013.2"/>
    <property type="molecule type" value="Genomic_DNA"/>
</dbReference>
<dbReference type="GeneID" id="6014368"/>
<organism evidence="1 2">
    <name type="scientific">Coprinopsis cinerea (strain Okayama-7 / 130 / ATCC MYA-4618 / FGSC 9003)</name>
    <name type="common">Inky cap fungus</name>
    <name type="synonym">Hormographiella aspergillata</name>
    <dbReference type="NCBI Taxonomy" id="240176"/>
    <lineage>
        <taxon>Eukaryota</taxon>
        <taxon>Fungi</taxon>
        <taxon>Dikarya</taxon>
        <taxon>Basidiomycota</taxon>
        <taxon>Agaricomycotina</taxon>
        <taxon>Agaricomycetes</taxon>
        <taxon>Agaricomycetidae</taxon>
        <taxon>Agaricales</taxon>
        <taxon>Agaricineae</taxon>
        <taxon>Psathyrellaceae</taxon>
        <taxon>Coprinopsis</taxon>
    </lineage>
</organism>
<accession>A8P025</accession>
<name>A8P025_COPC7</name>
<comment type="caution">
    <text evidence="1">The sequence shown here is derived from an EMBL/GenBank/DDBJ whole genome shotgun (WGS) entry which is preliminary data.</text>
</comment>
<keyword evidence="2" id="KW-1185">Reference proteome</keyword>
<dbReference type="VEuPathDB" id="FungiDB:CC1G_11451"/>
<gene>
    <name evidence="1" type="ORF">CC1G_11451</name>
</gene>
<dbReference type="RefSeq" id="XP_001837806.2">
    <property type="nucleotide sequence ID" value="XM_001837754.2"/>
</dbReference>
<dbReference type="OrthoDB" id="2523383at2759"/>
<evidence type="ECO:0008006" key="3">
    <source>
        <dbReference type="Google" id="ProtNLM"/>
    </source>
</evidence>
<dbReference type="eggNOG" id="ENOG502SPX0">
    <property type="taxonomic scope" value="Eukaryota"/>
</dbReference>
<protein>
    <recommendedName>
        <fullName evidence="3">BTB domain-containing protein</fullName>
    </recommendedName>
</protein>
<dbReference type="Proteomes" id="UP000001861">
    <property type="component" value="Unassembled WGS sequence"/>
</dbReference>
<proteinExistence type="predicted"/>
<dbReference type="HOGENOM" id="CLU_059618_0_0_1"/>
<dbReference type="InParanoid" id="A8P025"/>
<sequence length="301" mass="32458">MAVILVSNNWHSLLLLDAVKDDPSRVPPSILHMHAHGHPMMSHSSPSVQLPRTLARPPFAEVSRDAILAAAPELGNVPVEYIRRCLRPKANEMLSGISSLPRSQLPTSIPRSQLPTSISVAVQPHHAHPTHVLAVSSSKSPSGNETLAIFPVHSIVLASHCASLPRLPSSSNAGSTVNLPVLPLALPSPAAFSILHQFMYHHRLHSVLEALFPLPSAFLHNLSHHTVQSTLASGTLLHQLSTYLCSSASSNLTTLTTHAARVKELWQDMVALGLHDTELWDTVDLAWEVVLGALNLAAAQR</sequence>
<dbReference type="OMA" id="LNARETC"/>
<reference evidence="1 2" key="1">
    <citation type="journal article" date="2010" name="Proc. Natl. Acad. Sci. U.S.A.">
        <title>Insights into evolution of multicellular fungi from the assembled chromosomes of the mushroom Coprinopsis cinerea (Coprinus cinereus).</title>
        <authorList>
            <person name="Stajich J.E."/>
            <person name="Wilke S.K."/>
            <person name="Ahren D."/>
            <person name="Au C.H."/>
            <person name="Birren B.W."/>
            <person name="Borodovsky M."/>
            <person name="Burns C."/>
            <person name="Canback B."/>
            <person name="Casselton L.A."/>
            <person name="Cheng C.K."/>
            <person name="Deng J."/>
            <person name="Dietrich F.S."/>
            <person name="Fargo D.C."/>
            <person name="Farman M.L."/>
            <person name="Gathman A.C."/>
            <person name="Goldberg J."/>
            <person name="Guigo R."/>
            <person name="Hoegger P.J."/>
            <person name="Hooker J.B."/>
            <person name="Huggins A."/>
            <person name="James T.Y."/>
            <person name="Kamada T."/>
            <person name="Kilaru S."/>
            <person name="Kodira C."/>
            <person name="Kues U."/>
            <person name="Kupfer D."/>
            <person name="Kwan H.S."/>
            <person name="Lomsadze A."/>
            <person name="Li W."/>
            <person name="Lilly W.W."/>
            <person name="Ma L.J."/>
            <person name="Mackey A.J."/>
            <person name="Manning G."/>
            <person name="Martin F."/>
            <person name="Muraguchi H."/>
            <person name="Natvig D.O."/>
            <person name="Palmerini H."/>
            <person name="Ramesh M.A."/>
            <person name="Rehmeyer C.J."/>
            <person name="Roe B.A."/>
            <person name="Shenoy N."/>
            <person name="Stanke M."/>
            <person name="Ter-Hovhannisyan V."/>
            <person name="Tunlid A."/>
            <person name="Velagapudi R."/>
            <person name="Vision T.J."/>
            <person name="Zeng Q."/>
            <person name="Zolan M.E."/>
            <person name="Pukkila P.J."/>
        </authorList>
    </citation>
    <scope>NUCLEOTIDE SEQUENCE [LARGE SCALE GENOMIC DNA]</scope>
    <source>
        <strain evidence="2">Okayama-7 / 130 / ATCC MYA-4618 / FGSC 9003</strain>
    </source>
</reference>
<evidence type="ECO:0000313" key="1">
    <source>
        <dbReference type="EMBL" id="EAU84013.2"/>
    </source>
</evidence>
<dbReference type="AlphaFoldDB" id="A8P025"/>